<evidence type="ECO:0000256" key="8">
    <source>
        <dbReference type="PROSITE-ProRule" id="PRU00042"/>
    </source>
</evidence>
<dbReference type="SUPFAM" id="SSF57716">
    <property type="entry name" value="Glucocorticoid receptor-like (DNA-binding domain)"/>
    <property type="match status" value="1"/>
</dbReference>
<feature type="region of interest" description="Disordered" evidence="10">
    <location>
        <begin position="438"/>
        <end position="484"/>
    </location>
</feature>
<proteinExistence type="predicted"/>
<dbReference type="InterPro" id="IPR050589">
    <property type="entry name" value="Ikaros_C2H2-ZF"/>
</dbReference>
<evidence type="ECO:0000259" key="11">
    <source>
        <dbReference type="PROSITE" id="PS50157"/>
    </source>
</evidence>
<dbReference type="KEGG" id="bany:112051408"/>
<keyword evidence="5 9" id="KW-0862">Zinc</keyword>
<evidence type="ECO:0000256" key="7">
    <source>
        <dbReference type="ARBA" id="ARBA00023242"/>
    </source>
</evidence>
<evidence type="ECO:0000256" key="4">
    <source>
        <dbReference type="ARBA" id="ARBA00022771"/>
    </source>
</evidence>
<dbReference type="Pfam" id="PF00096">
    <property type="entry name" value="zf-C2H2"/>
    <property type="match status" value="3"/>
</dbReference>
<keyword evidence="6" id="KW-0238">DNA-binding</keyword>
<dbReference type="AlphaFoldDB" id="A0A6J1NFR6"/>
<dbReference type="PROSITE" id="PS00028">
    <property type="entry name" value="ZINC_FINGER_C2H2_1"/>
    <property type="match status" value="5"/>
</dbReference>
<evidence type="ECO:0000313" key="13">
    <source>
        <dbReference type="Proteomes" id="UP001652582"/>
    </source>
</evidence>
<feature type="binding site" evidence="9">
    <location>
        <position position="10"/>
    </location>
    <ligand>
        <name>Zn(2+)</name>
        <dbReference type="ChEBI" id="CHEBI:29105"/>
    </ligand>
</feature>
<dbReference type="GeneID" id="112051408"/>
<sequence length="484" mass="55440">MDISNLCRSCMKEVASWERENFDARAVEMFCFCTNIKIMEDIKLPKQFCYDCTIKIESCFTFIKEAQNVNITLKNIASRSDTSIIIEPESVKNCLTEPNRLRLTLPDYKLSIGVSNYTEQDIFDETDYNRNESAILTTDLPILPTKTIELLQSTEKCNLPIHNELERNSNLKLDTTISSVKIEPKRDDNITVGVPERVATRKNNVCKTDVTVLDEAKKLACPVCRKQFTSKKWYSKHMDKEHSGHKYNCEHCPKSFSKPLQLAYHAACHSDERKFMCNTCGKGFKRRKQLTEHGRAHSDARPYACDQCGMRFKLKSVLKCHMKVHETVKQYLCSYCGWGFSHAPNLEAHMRTHTGAKPHACAQCGFRAAAASSLRRHARRHAAARPHTCAHCRKAFHDKSGLVTTARPVRCPPRAHAHRRAAVQVPGLRARLRRQLEAQDAPHARAPPRAARHPAHAPRRPARRPRRPRRRRALGNTRRTENTW</sequence>
<dbReference type="Proteomes" id="UP001652582">
    <property type="component" value="Chromosome 4"/>
</dbReference>
<evidence type="ECO:0000256" key="10">
    <source>
        <dbReference type="SAM" id="MobiDB-lite"/>
    </source>
</evidence>
<dbReference type="PANTHER" id="PTHR24404:SF114">
    <property type="entry name" value="KLUMPFUSS, ISOFORM B-RELATED"/>
    <property type="match status" value="1"/>
</dbReference>
<dbReference type="GO" id="GO:0005634">
    <property type="term" value="C:nucleus"/>
    <property type="evidence" value="ECO:0007669"/>
    <property type="project" value="UniProtKB-SubCell"/>
</dbReference>
<dbReference type="PROSITE" id="PS50157">
    <property type="entry name" value="ZINC_FINGER_C2H2_2"/>
    <property type="match status" value="6"/>
</dbReference>
<feature type="binding site" evidence="9">
    <location>
        <position position="49"/>
    </location>
    <ligand>
        <name>Zn(2+)</name>
        <dbReference type="ChEBI" id="CHEBI:29105"/>
    </ligand>
</feature>
<evidence type="ECO:0000256" key="1">
    <source>
        <dbReference type="ARBA" id="ARBA00004123"/>
    </source>
</evidence>
<feature type="binding site" evidence="9">
    <location>
        <position position="52"/>
    </location>
    <ligand>
        <name>Zn(2+)</name>
        <dbReference type="ChEBI" id="CHEBI:29105"/>
    </ligand>
</feature>
<feature type="domain" description="C2H2-type" evidence="11">
    <location>
        <begin position="359"/>
        <end position="386"/>
    </location>
</feature>
<comment type="subcellular location">
    <subcellularLocation>
        <location evidence="1">Nucleus</location>
    </subcellularLocation>
</comment>
<feature type="domain" description="C2H2-type" evidence="11">
    <location>
        <begin position="331"/>
        <end position="358"/>
    </location>
</feature>
<dbReference type="SMART" id="SM00355">
    <property type="entry name" value="ZnF_C2H2"/>
    <property type="match status" value="6"/>
</dbReference>
<name>A0A6J1NFR6_BICAN</name>
<protein>
    <submittedName>
        <fullName evidence="14">Zinc finger protein ZFP2 isoform X2</fullName>
    </submittedName>
</protein>
<evidence type="ECO:0000256" key="2">
    <source>
        <dbReference type="ARBA" id="ARBA00022723"/>
    </source>
</evidence>
<evidence type="ECO:0000259" key="12">
    <source>
        <dbReference type="PROSITE" id="PS51915"/>
    </source>
</evidence>
<dbReference type="RefSeq" id="XP_023945804.2">
    <property type="nucleotide sequence ID" value="XM_024090036.2"/>
</dbReference>
<evidence type="ECO:0000256" key="5">
    <source>
        <dbReference type="ARBA" id="ARBA00022833"/>
    </source>
</evidence>
<dbReference type="PANTHER" id="PTHR24404">
    <property type="entry name" value="ZINC FINGER PROTEIN"/>
    <property type="match status" value="1"/>
</dbReference>
<dbReference type="PROSITE" id="PS51915">
    <property type="entry name" value="ZAD"/>
    <property type="match status" value="1"/>
</dbReference>
<dbReference type="Gene3D" id="3.30.160.60">
    <property type="entry name" value="Classic Zinc Finger"/>
    <property type="match status" value="5"/>
</dbReference>
<evidence type="ECO:0000256" key="6">
    <source>
        <dbReference type="ARBA" id="ARBA00023125"/>
    </source>
</evidence>
<reference evidence="14" key="1">
    <citation type="submission" date="2025-08" db="UniProtKB">
        <authorList>
            <consortium name="RefSeq"/>
        </authorList>
    </citation>
    <scope>IDENTIFICATION</scope>
</reference>
<evidence type="ECO:0000313" key="14">
    <source>
        <dbReference type="RefSeq" id="XP_023945804.2"/>
    </source>
</evidence>
<dbReference type="GO" id="GO:0003700">
    <property type="term" value="F:DNA-binding transcription factor activity"/>
    <property type="evidence" value="ECO:0007669"/>
    <property type="project" value="TreeGrafter"/>
</dbReference>
<dbReference type="InterPro" id="IPR012934">
    <property type="entry name" value="Znf_AD"/>
</dbReference>
<dbReference type="InterPro" id="IPR036236">
    <property type="entry name" value="Znf_C2H2_sf"/>
</dbReference>
<dbReference type="SUPFAM" id="SSF57667">
    <property type="entry name" value="beta-beta-alpha zinc fingers"/>
    <property type="match status" value="4"/>
</dbReference>
<feature type="domain" description="C2H2-type" evidence="11">
    <location>
        <begin position="219"/>
        <end position="247"/>
    </location>
</feature>
<keyword evidence="7" id="KW-0539">Nucleus</keyword>
<feature type="domain" description="ZAD" evidence="12">
    <location>
        <begin position="5"/>
        <end position="76"/>
    </location>
</feature>
<feature type="compositionally biased region" description="Basic residues" evidence="10">
    <location>
        <begin position="450"/>
        <end position="473"/>
    </location>
</feature>
<dbReference type="GO" id="GO:0000978">
    <property type="term" value="F:RNA polymerase II cis-regulatory region sequence-specific DNA binding"/>
    <property type="evidence" value="ECO:0007669"/>
    <property type="project" value="TreeGrafter"/>
</dbReference>
<dbReference type="InterPro" id="IPR013087">
    <property type="entry name" value="Znf_C2H2_type"/>
</dbReference>
<feature type="domain" description="C2H2-type" evidence="11">
    <location>
        <begin position="247"/>
        <end position="274"/>
    </location>
</feature>
<keyword evidence="4 8" id="KW-0863">Zinc-finger</keyword>
<feature type="domain" description="C2H2-type" evidence="11">
    <location>
        <begin position="303"/>
        <end position="330"/>
    </location>
</feature>
<dbReference type="GO" id="GO:0008270">
    <property type="term" value="F:zinc ion binding"/>
    <property type="evidence" value="ECO:0007669"/>
    <property type="project" value="UniProtKB-UniRule"/>
</dbReference>
<organism evidence="13 14">
    <name type="scientific">Bicyclus anynana</name>
    <name type="common">Squinting bush brown butterfly</name>
    <dbReference type="NCBI Taxonomy" id="110368"/>
    <lineage>
        <taxon>Eukaryota</taxon>
        <taxon>Metazoa</taxon>
        <taxon>Ecdysozoa</taxon>
        <taxon>Arthropoda</taxon>
        <taxon>Hexapoda</taxon>
        <taxon>Insecta</taxon>
        <taxon>Pterygota</taxon>
        <taxon>Neoptera</taxon>
        <taxon>Endopterygota</taxon>
        <taxon>Lepidoptera</taxon>
        <taxon>Glossata</taxon>
        <taxon>Ditrysia</taxon>
        <taxon>Papilionoidea</taxon>
        <taxon>Nymphalidae</taxon>
        <taxon>Satyrinae</taxon>
        <taxon>Satyrini</taxon>
        <taxon>Mycalesina</taxon>
        <taxon>Bicyclus</taxon>
    </lineage>
</organism>
<keyword evidence="3" id="KW-0677">Repeat</keyword>
<keyword evidence="2 9" id="KW-0479">Metal-binding</keyword>
<keyword evidence="13" id="KW-1185">Reference proteome</keyword>
<dbReference type="OrthoDB" id="6077919at2759"/>
<evidence type="ECO:0000256" key="9">
    <source>
        <dbReference type="PROSITE-ProRule" id="PRU01263"/>
    </source>
</evidence>
<accession>A0A6J1NFR6</accession>
<dbReference type="GO" id="GO:0006357">
    <property type="term" value="P:regulation of transcription by RNA polymerase II"/>
    <property type="evidence" value="ECO:0007669"/>
    <property type="project" value="TreeGrafter"/>
</dbReference>
<feature type="binding site" evidence="9">
    <location>
        <position position="7"/>
    </location>
    <ligand>
        <name>Zn(2+)</name>
        <dbReference type="ChEBI" id="CHEBI:29105"/>
    </ligand>
</feature>
<feature type="domain" description="C2H2-type" evidence="11">
    <location>
        <begin position="275"/>
        <end position="302"/>
    </location>
</feature>
<evidence type="ECO:0000256" key="3">
    <source>
        <dbReference type="ARBA" id="ARBA00022737"/>
    </source>
</evidence>
<gene>
    <name evidence="14" type="primary">LOC112051408</name>
</gene>